<dbReference type="InterPro" id="IPR051414">
    <property type="entry name" value="Adenylate-forming_Reductase"/>
</dbReference>
<dbReference type="InterPro" id="IPR036291">
    <property type="entry name" value="NAD(P)-bd_dom_sf"/>
</dbReference>
<dbReference type="Pfam" id="PF07993">
    <property type="entry name" value="NAD_binding_4"/>
    <property type="match status" value="1"/>
</dbReference>
<dbReference type="OrthoDB" id="429813at2759"/>
<dbReference type="Pfam" id="PF00501">
    <property type="entry name" value="AMP-binding"/>
    <property type="match status" value="1"/>
</dbReference>
<evidence type="ECO:0000313" key="4">
    <source>
        <dbReference type="EMBL" id="KAF2645815.1"/>
    </source>
</evidence>
<gene>
    <name evidence="4" type="ORF">P280DRAFT_388573</name>
</gene>
<dbReference type="AlphaFoldDB" id="A0A6A6SD54"/>
<evidence type="ECO:0000256" key="1">
    <source>
        <dbReference type="ARBA" id="ARBA00022450"/>
    </source>
</evidence>
<dbReference type="SUPFAM" id="SSF47336">
    <property type="entry name" value="ACP-like"/>
    <property type="match status" value="1"/>
</dbReference>
<dbReference type="Gene3D" id="3.40.50.720">
    <property type="entry name" value="NAD(P)-binding Rossmann-like Domain"/>
    <property type="match status" value="1"/>
</dbReference>
<dbReference type="SUPFAM" id="SSF56801">
    <property type="entry name" value="Acetyl-CoA synthetase-like"/>
    <property type="match status" value="1"/>
</dbReference>
<dbReference type="PROSITE" id="PS50075">
    <property type="entry name" value="CARRIER"/>
    <property type="match status" value="1"/>
</dbReference>
<keyword evidence="5" id="KW-1185">Reference proteome</keyword>
<dbReference type="NCBIfam" id="TIGR01746">
    <property type="entry name" value="Thioester-redct"/>
    <property type="match status" value="1"/>
</dbReference>
<dbReference type="InterPro" id="IPR013120">
    <property type="entry name" value="FAR_NAD-bd"/>
</dbReference>
<keyword evidence="2" id="KW-0597">Phosphoprotein</keyword>
<protein>
    <submittedName>
        <fullName evidence="4">Acetyl-CoA synthetase-like protein</fullName>
    </submittedName>
</protein>
<reference evidence="4" key="1">
    <citation type="journal article" date="2020" name="Stud. Mycol.">
        <title>101 Dothideomycetes genomes: a test case for predicting lifestyles and emergence of pathogens.</title>
        <authorList>
            <person name="Haridas S."/>
            <person name="Albert R."/>
            <person name="Binder M."/>
            <person name="Bloem J."/>
            <person name="Labutti K."/>
            <person name="Salamov A."/>
            <person name="Andreopoulos B."/>
            <person name="Baker S."/>
            <person name="Barry K."/>
            <person name="Bills G."/>
            <person name="Bluhm B."/>
            <person name="Cannon C."/>
            <person name="Castanera R."/>
            <person name="Culley D."/>
            <person name="Daum C."/>
            <person name="Ezra D."/>
            <person name="Gonzalez J."/>
            <person name="Henrissat B."/>
            <person name="Kuo A."/>
            <person name="Liang C."/>
            <person name="Lipzen A."/>
            <person name="Lutzoni F."/>
            <person name="Magnuson J."/>
            <person name="Mondo S."/>
            <person name="Nolan M."/>
            <person name="Ohm R."/>
            <person name="Pangilinan J."/>
            <person name="Park H.-J."/>
            <person name="Ramirez L."/>
            <person name="Alfaro M."/>
            <person name="Sun H."/>
            <person name="Tritt A."/>
            <person name="Yoshinaga Y."/>
            <person name="Zwiers L.-H."/>
            <person name="Turgeon B."/>
            <person name="Goodwin S."/>
            <person name="Spatafora J."/>
            <person name="Crous P."/>
            <person name="Grigoriev I."/>
        </authorList>
    </citation>
    <scope>NUCLEOTIDE SEQUENCE</scope>
    <source>
        <strain evidence="4">CBS 473.64</strain>
    </source>
</reference>
<proteinExistence type="predicted"/>
<dbReference type="InterPro" id="IPR020806">
    <property type="entry name" value="PKS_PP-bd"/>
</dbReference>
<dbReference type="SUPFAM" id="SSF51735">
    <property type="entry name" value="NAD(P)-binding Rossmann-fold domains"/>
    <property type="match status" value="1"/>
</dbReference>
<dbReference type="Pfam" id="PF23562">
    <property type="entry name" value="AMP-binding_C_3"/>
    <property type="match status" value="1"/>
</dbReference>
<dbReference type="InterPro" id="IPR042099">
    <property type="entry name" value="ANL_N_sf"/>
</dbReference>
<dbReference type="InterPro" id="IPR009081">
    <property type="entry name" value="PP-bd_ACP"/>
</dbReference>
<evidence type="ECO:0000256" key="2">
    <source>
        <dbReference type="ARBA" id="ARBA00022553"/>
    </source>
</evidence>
<dbReference type="Pfam" id="PF00550">
    <property type="entry name" value="PP-binding"/>
    <property type="match status" value="1"/>
</dbReference>
<feature type="domain" description="Carrier" evidence="3">
    <location>
        <begin position="565"/>
        <end position="644"/>
    </location>
</feature>
<dbReference type="Proteomes" id="UP000799753">
    <property type="component" value="Unassembled WGS sequence"/>
</dbReference>
<dbReference type="PANTHER" id="PTHR43439:SF2">
    <property type="entry name" value="ENZYME, PUTATIVE (JCVI)-RELATED"/>
    <property type="match status" value="1"/>
</dbReference>
<dbReference type="EMBL" id="MU006777">
    <property type="protein sequence ID" value="KAF2645815.1"/>
    <property type="molecule type" value="Genomic_DNA"/>
</dbReference>
<organism evidence="4 5">
    <name type="scientific">Massarina eburnea CBS 473.64</name>
    <dbReference type="NCBI Taxonomy" id="1395130"/>
    <lineage>
        <taxon>Eukaryota</taxon>
        <taxon>Fungi</taxon>
        <taxon>Dikarya</taxon>
        <taxon>Ascomycota</taxon>
        <taxon>Pezizomycotina</taxon>
        <taxon>Dothideomycetes</taxon>
        <taxon>Pleosporomycetidae</taxon>
        <taxon>Pleosporales</taxon>
        <taxon>Massarineae</taxon>
        <taxon>Massarinaceae</taxon>
        <taxon>Massarina</taxon>
    </lineage>
</organism>
<name>A0A6A6SD54_9PLEO</name>
<dbReference type="Gene3D" id="3.40.50.12780">
    <property type="entry name" value="N-terminal domain of ligase-like"/>
    <property type="match status" value="1"/>
</dbReference>
<dbReference type="PANTHER" id="PTHR43439">
    <property type="entry name" value="PHENYLACETATE-COENZYME A LIGASE"/>
    <property type="match status" value="1"/>
</dbReference>
<accession>A0A6A6SD54</accession>
<sequence>MDTNYFACTLGQAATFQDKPKPYRTIDEFLSHQSNHCGDTPATGFPIPCREGTWRYRVLTFRDVDVGTQVLAARLSNSFALDGQSTKTVALLCHSSPELLFTWLGLIRLGHSVLLIAPQCQPAAIHHLCKECNVELLLHDTAHSERANEAVRIHEEKSDTRLSRSPIPLAAEENILHVIQTQPNFIARISKTNDTDVAYLHHTSGTSSGLPKSIAQTHRAAIGILPHLPTTPTKATFTTTPLYHGGIADVFRSWTSDSLIWLFPGKDLPITAKNICRCLNAATSYSASGHRPKVEYFSSVPYVLQMMEADGSGLEALKSMDIVGVGGAALPTEVGNRLVDRGVNLISRFGSAECGFLLSSYRNFAADQEWHYLRNYSSSKFIDFEDQDDGLAELVVKPGWPHMAKQNRDDGSFATADLFAKNLEIENAWLYHSRADSQLTLITGKKFDPAPLEATIATSKHLDDAVIFGNNQPYCGMLLLRSKEYQNTPDHELIETIWPLVHKLNKESQDHARISQHMLIPVSYQPEPLVKSSKGTIVRRAAEMRFSKLIDSAYDTSHATNGKDIKDGDVSRHLISAIQEMVPNSMPLEEDIDLFSYGVDSIACMRLRNHLRQLIPNHNQAFPLSIIEDSGTVRGLSDYILRKRHGAPNFEGEDEEQLMLDLVKEYSLFGNQKLIPGCGTNGRAVNGKLGEVVVLTGATGALGAHILDLLRRSSTVSTIYCLVRGADENAANQRVSKALEQRGLEGILPGNTPSDKIKVFQAQLGESRFGLPNAVYDYLAAEADLVLHVAWTVNFRLKLRSFAKDNLAGVRNLINFALAAGRPQPPRFAYCSSTAAIMNMEADQMGYLVETISQDPSSASQLGYSRSKWVAEHVCADAHARTPLRGRIAVIRIGQLSGDSETGIWNMKEAWPMMLSTSSLIGCLPDLGDEPVDWLPVDIAAKAFLDAARAQTGEAQDLPVYHVLNPHQQPTWHQMLQWLRKKDGFDIVPPQEWIRRLEGNSDVEHSAMKLLGLWKEAYCKAPQESVIRPRFSIERTQERVPTLRDIQPLSETYLGKIWGWVQKNVQ</sequence>
<dbReference type="InterPro" id="IPR006162">
    <property type="entry name" value="Ppantetheine_attach_site"/>
</dbReference>
<evidence type="ECO:0000313" key="5">
    <source>
        <dbReference type="Proteomes" id="UP000799753"/>
    </source>
</evidence>
<dbReference type="InterPro" id="IPR010080">
    <property type="entry name" value="Thioester_reductase-like_dom"/>
</dbReference>
<dbReference type="InterPro" id="IPR036736">
    <property type="entry name" value="ACP-like_sf"/>
</dbReference>
<dbReference type="PROSITE" id="PS00012">
    <property type="entry name" value="PHOSPHOPANTETHEINE"/>
    <property type="match status" value="1"/>
</dbReference>
<evidence type="ECO:0000259" key="3">
    <source>
        <dbReference type="PROSITE" id="PS50075"/>
    </source>
</evidence>
<dbReference type="InterPro" id="IPR000873">
    <property type="entry name" value="AMP-dep_synth/lig_dom"/>
</dbReference>
<keyword evidence="1" id="KW-0596">Phosphopantetheine</keyword>
<dbReference type="GO" id="GO:0031177">
    <property type="term" value="F:phosphopantetheine binding"/>
    <property type="evidence" value="ECO:0007669"/>
    <property type="project" value="InterPro"/>
</dbReference>
<dbReference type="SMART" id="SM00823">
    <property type="entry name" value="PKS_PP"/>
    <property type="match status" value="1"/>
</dbReference>